<evidence type="ECO:0000313" key="3">
    <source>
        <dbReference type="Proteomes" id="UP000183567"/>
    </source>
</evidence>
<dbReference type="OrthoDB" id="2758165at2759"/>
<proteinExistence type="predicted"/>
<evidence type="ECO:0000256" key="1">
    <source>
        <dbReference type="SAM" id="MobiDB-lite"/>
    </source>
</evidence>
<feature type="region of interest" description="Disordered" evidence="1">
    <location>
        <begin position="35"/>
        <end position="58"/>
    </location>
</feature>
<keyword evidence="3" id="KW-1185">Reference proteome</keyword>
<feature type="region of interest" description="Disordered" evidence="1">
    <location>
        <begin position="151"/>
        <end position="172"/>
    </location>
</feature>
<comment type="caution">
    <text evidence="2">The sequence shown here is derived from an EMBL/GenBank/DDBJ whole genome shotgun (WGS) entry which is preliminary data.</text>
</comment>
<sequence>MTSGEIIHYVPYSNAWPEPVRGIASLLSPLHSADSPTFQDCPASNPPESSSTPAAPPPRSYTAIDFQHLIHSTATDLNALVELPHYGGARSTVPIWSQLLHALANTLSPDVLILEDTPFVMPRAQDVATQPSKLINGHATLIAAHIICSTPKTHSDRSSTNSGSEDDEDYQLKKQGRRGCVDVLCRF</sequence>
<organism evidence="2 3">
    <name type="scientific">Rhizopogon vesiculosus</name>
    <dbReference type="NCBI Taxonomy" id="180088"/>
    <lineage>
        <taxon>Eukaryota</taxon>
        <taxon>Fungi</taxon>
        <taxon>Dikarya</taxon>
        <taxon>Basidiomycota</taxon>
        <taxon>Agaricomycotina</taxon>
        <taxon>Agaricomycetes</taxon>
        <taxon>Agaricomycetidae</taxon>
        <taxon>Boletales</taxon>
        <taxon>Suillineae</taxon>
        <taxon>Rhizopogonaceae</taxon>
        <taxon>Rhizopogon</taxon>
    </lineage>
</organism>
<dbReference type="Proteomes" id="UP000183567">
    <property type="component" value="Unassembled WGS sequence"/>
</dbReference>
<gene>
    <name evidence="2" type="ORF">AZE42_02879</name>
</gene>
<dbReference type="EMBL" id="LVVM01004530">
    <property type="protein sequence ID" value="OJA12706.1"/>
    <property type="molecule type" value="Genomic_DNA"/>
</dbReference>
<dbReference type="AlphaFoldDB" id="A0A1J8QTD8"/>
<name>A0A1J8QTD8_9AGAM</name>
<protein>
    <submittedName>
        <fullName evidence="2">Uncharacterized protein</fullName>
    </submittedName>
</protein>
<accession>A0A1J8QTD8</accession>
<reference evidence="2 3" key="1">
    <citation type="submission" date="2016-03" db="EMBL/GenBank/DDBJ databases">
        <title>Comparative genomics of the ectomycorrhizal sister species Rhizopogon vinicolor and Rhizopogon vesiculosus (Basidiomycota: Boletales) reveals a divergence of the mating type B locus.</title>
        <authorList>
            <person name="Mujic A.B."/>
            <person name="Kuo A."/>
            <person name="Tritt A."/>
            <person name="Lipzen A."/>
            <person name="Chen C."/>
            <person name="Johnson J."/>
            <person name="Sharma A."/>
            <person name="Barry K."/>
            <person name="Grigoriev I.V."/>
            <person name="Spatafora J.W."/>
        </authorList>
    </citation>
    <scope>NUCLEOTIDE SEQUENCE [LARGE SCALE GENOMIC DNA]</scope>
    <source>
        <strain evidence="2 3">AM-OR11-056</strain>
    </source>
</reference>
<evidence type="ECO:0000313" key="2">
    <source>
        <dbReference type="EMBL" id="OJA12706.1"/>
    </source>
</evidence>
<feature type="compositionally biased region" description="Low complexity" evidence="1">
    <location>
        <begin position="42"/>
        <end position="53"/>
    </location>
</feature>